<evidence type="ECO:0000313" key="3">
    <source>
        <dbReference type="EMBL" id="BAL80630.1"/>
    </source>
</evidence>
<reference evidence="3 4" key="1">
    <citation type="submission" date="2011-01" db="EMBL/GenBank/DDBJ databases">
        <title>Whole genome sequence of Caldisericum exile AZM16c01.</title>
        <authorList>
            <person name="Narita-Yamada S."/>
            <person name="Kawakoshi A."/>
            <person name="Nakamura S."/>
            <person name="Sasagawa M."/>
            <person name="Fukada J."/>
            <person name="Sekine M."/>
            <person name="Kato Y."/>
            <person name="Fukai R."/>
            <person name="Sasaki K."/>
            <person name="Hanamaki A."/>
            <person name="Narita H."/>
            <person name="Konno Y."/>
            <person name="Mori K."/>
            <person name="Yamazaki S."/>
            <person name="Suzuki K."/>
            <person name="Fujita N."/>
        </authorList>
    </citation>
    <scope>NUCLEOTIDE SEQUENCE [LARGE SCALE GENOMIC DNA]</scope>
    <source>
        <strain evidence="4">DSM 21853 / NBRC 104410 / AZM16c01</strain>
    </source>
</reference>
<dbReference type="InterPro" id="IPR029756">
    <property type="entry name" value="MTH1187/YkoF-like"/>
</dbReference>
<organism evidence="3 4">
    <name type="scientific">Caldisericum exile (strain DSM 21853 / NBRC 104410 / AZM16c01)</name>
    <dbReference type="NCBI Taxonomy" id="511051"/>
    <lineage>
        <taxon>Bacteria</taxon>
        <taxon>Pseudomonadati</taxon>
        <taxon>Caldisericota/Cryosericota group</taxon>
        <taxon>Caldisericota</taxon>
        <taxon>Caldisericia</taxon>
        <taxon>Caldisericales</taxon>
        <taxon>Caldisericaceae</taxon>
        <taxon>Caldisericum</taxon>
    </lineage>
</organism>
<dbReference type="Gene3D" id="3.30.70.930">
    <property type="match status" value="1"/>
</dbReference>
<name>A0A7U6JFU9_CALEA</name>
<dbReference type="SUPFAM" id="SSF89957">
    <property type="entry name" value="MTH1187/YkoF-like"/>
    <property type="match status" value="1"/>
</dbReference>
<dbReference type="KEGG" id="cex:CSE_05040"/>
<proteinExistence type="inferred from homology"/>
<dbReference type="NCBIfam" id="TIGR00106">
    <property type="entry name" value="MTH1187 family thiamine-binding protein"/>
    <property type="match status" value="1"/>
</dbReference>
<protein>
    <recommendedName>
        <fullName evidence="2">Thiamine-binding protein domain-containing protein</fullName>
    </recommendedName>
</protein>
<dbReference type="AlphaFoldDB" id="A0A7U6JFU9"/>
<dbReference type="EMBL" id="AP012051">
    <property type="protein sequence ID" value="BAL80630.1"/>
    <property type="molecule type" value="Genomic_DNA"/>
</dbReference>
<sequence length="94" mass="10449">MAIAEFTVIPAVPEDEIYEIVDEAIKVVIDSGLKYEVSANSTTIEGDLDTLLEVIKKAHIVARDKGSGRVFTVIKIDDKKNGVTIEEKVKKYRK</sequence>
<evidence type="ECO:0000313" key="4">
    <source>
        <dbReference type="Proteomes" id="UP000004793"/>
    </source>
</evidence>
<dbReference type="Proteomes" id="UP000004793">
    <property type="component" value="Chromosome"/>
</dbReference>
<dbReference type="GO" id="GO:0005829">
    <property type="term" value="C:cytosol"/>
    <property type="evidence" value="ECO:0007669"/>
    <property type="project" value="TreeGrafter"/>
</dbReference>
<evidence type="ECO:0000256" key="1">
    <source>
        <dbReference type="ARBA" id="ARBA00010272"/>
    </source>
</evidence>
<accession>A0A7U6JFU9</accession>
<keyword evidence="4" id="KW-1185">Reference proteome</keyword>
<dbReference type="Pfam" id="PF01910">
    <property type="entry name" value="Thiamine_BP"/>
    <property type="match status" value="1"/>
</dbReference>
<comment type="similarity">
    <text evidence="1">Belongs to the UPF0045 family.</text>
</comment>
<feature type="domain" description="Thiamine-binding protein" evidence="2">
    <location>
        <begin position="4"/>
        <end position="92"/>
    </location>
</feature>
<dbReference type="PANTHER" id="PTHR33777:SF1">
    <property type="entry name" value="UPF0045 PROTEIN ECM15"/>
    <property type="match status" value="1"/>
</dbReference>
<dbReference type="RefSeq" id="WP_014453036.1">
    <property type="nucleotide sequence ID" value="NC_017096.1"/>
</dbReference>
<evidence type="ECO:0000259" key="2">
    <source>
        <dbReference type="Pfam" id="PF01910"/>
    </source>
</evidence>
<dbReference type="InterPro" id="IPR002767">
    <property type="entry name" value="Thiamine_BP"/>
</dbReference>
<dbReference type="PANTHER" id="PTHR33777">
    <property type="entry name" value="UPF0045 PROTEIN ECM15"/>
    <property type="match status" value="1"/>
</dbReference>
<gene>
    <name evidence="3" type="ordered locus">CSE_05040</name>
</gene>
<dbReference type="OrthoDB" id="5886358at2"/>
<dbReference type="InterPro" id="IPR051614">
    <property type="entry name" value="UPF0045_domain"/>
</dbReference>